<sequence length="169" mass="18312">MRTMHFIAAATVWVLGASASAAPAHGDAAHHGAHAPALKKVQKAWGIAGDARAVVRTIRIRMTDDMRFTPDRIEVREGETLRLRAENKGQVQHEIVIGTAHGLEQHAEMMQKNAAMEHGEPHMAHVSAGHKGDIVWTFNRPGSFAFACLVPGHAQAGMIGSITVLPRKR</sequence>
<evidence type="ECO:0000256" key="7">
    <source>
        <dbReference type="SAM" id="SignalP"/>
    </source>
</evidence>
<protein>
    <recommendedName>
        <fullName evidence="8">Blue (type 1) copper domain-containing protein</fullName>
    </recommendedName>
</protein>
<dbReference type="InterPro" id="IPR050845">
    <property type="entry name" value="Cu-binding_ET"/>
</dbReference>
<keyword evidence="7" id="KW-0732">Signal</keyword>
<evidence type="ECO:0000313" key="9">
    <source>
        <dbReference type="EMBL" id="MCW5319907.1"/>
    </source>
</evidence>
<name>A0ABT3KNM9_9BURK</name>
<evidence type="ECO:0000259" key="8">
    <source>
        <dbReference type="Pfam" id="PF00127"/>
    </source>
</evidence>
<evidence type="ECO:0000256" key="1">
    <source>
        <dbReference type="ARBA" id="ARBA00004418"/>
    </source>
</evidence>
<dbReference type="PANTHER" id="PTHR38439:SF3">
    <property type="entry name" value="COPPER-RESISTANT CUPROPROTEIN COPI"/>
    <property type="match status" value="1"/>
</dbReference>
<evidence type="ECO:0000256" key="6">
    <source>
        <dbReference type="ARBA" id="ARBA00023008"/>
    </source>
</evidence>
<dbReference type="InterPro" id="IPR033138">
    <property type="entry name" value="Cu_oxidase_CS"/>
</dbReference>
<dbReference type="InterPro" id="IPR000923">
    <property type="entry name" value="BlueCu_1"/>
</dbReference>
<dbReference type="Proteomes" id="UP001208935">
    <property type="component" value="Unassembled WGS sequence"/>
</dbReference>
<dbReference type="PROSITE" id="PS00196">
    <property type="entry name" value="COPPER_BLUE"/>
    <property type="match status" value="1"/>
</dbReference>
<dbReference type="SUPFAM" id="SSF49503">
    <property type="entry name" value="Cupredoxins"/>
    <property type="match status" value="1"/>
</dbReference>
<evidence type="ECO:0000256" key="4">
    <source>
        <dbReference type="ARBA" id="ARBA00022764"/>
    </source>
</evidence>
<dbReference type="PANTHER" id="PTHR38439">
    <property type="entry name" value="AURACYANIN-B"/>
    <property type="match status" value="1"/>
</dbReference>
<dbReference type="EMBL" id="QZCW01000001">
    <property type="protein sequence ID" value="MCW5319907.1"/>
    <property type="molecule type" value="Genomic_DNA"/>
</dbReference>
<keyword evidence="3" id="KW-0479">Metal-binding</keyword>
<accession>A0ABT3KNM9</accession>
<dbReference type="GeneID" id="77322619"/>
<proteinExistence type="predicted"/>
<evidence type="ECO:0000256" key="5">
    <source>
        <dbReference type="ARBA" id="ARBA00022982"/>
    </source>
</evidence>
<comment type="caution">
    <text evidence="9">The sequence shown here is derived from an EMBL/GenBank/DDBJ whole genome shotgun (WGS) entry which is preliminary data.</text>
</comment>
<dbReference type="RefSeq" id="WP_010108089.1">
    <property type="nucleotide sequence ID" value="NZ_QZCV01000001.1"/>
</dbReference>
<keyword evidence="4" id="KW-0574">Periplasm</keyword>
<keyword evidence="2" id="KW-0813">Transport</keyword>
<dbReference type="Pfam" id="PF00127">
    <property type="entry name" value="Copper-bind"/>
    <property type="match status" value="1"/>
</dbReference>
<feature type="signal peptide" evidence="7">
    <location>
        <begin position="1"/>
        <end position="21"/>
    </location>
</feature>
<feature type="domain" description="Blue (type 1) copper" evidence="8">
    <location>
        <begin position="64"/>
        <end position="164"/>
    </location>
</feature>
<feature type="chain" id="PRO_5047530147" description="Blue (type 1) copper domain-containing protein" evidence="7">
    <location>
        <begin position="22"/>
        <end position="169"/>
    </location>
</feature>
<dbReference type="CDD" id="cd04211">
    <property type="entry name" value="Cupredoxin_like_2"/>
    <property type="match status" value="1"/>
</dbReference>
<evidence type="ECO:0000256" key="2">
    <source>
        <dbReference type="ARBA" id="ARBA00022448"/>
    </source>
</evidence>
<dbReference type="PROSITE" id="PS00079">
    <property type="entry name" value="MULTICOPPER_OXIDASE1"/>
    <property type="match status" value="1"/>
</dbReference>
<dbReference type="InterPro" id="IPR008972">
    <property type="entry name" value="Cupredoxin"/>
</dbReference>
<evidence type="ECO:0000313" key="10">
    <source>
        <dbReference type="Proteomes" id="UP001208935"/>
    </source>
</evidence>
<keyword evidence="6" id="KW-0186">Copper</keyword>
<reference evidence="10" key="1">
    <citation type="submission" date="2023-07" db="EMBL/GenBank/DDBJ databases">
        <title>Verminephrobacter genomes.</title>
        <authorList>
            <person name="Lund M.B."/>
        </authorList>
    </citation>
    <scope>NUCLEOTIDE SEQUENCE [LARGE SCALE GENOMIC DNA]</scope>
    <source>
        <strain evidence="10">AtM5-05</strain>
    </source>
</reference>
<keyword evidence="5" id="KW-0249">Electron transport</keyword>
<organism evidence="9 10">
    <name type="scientific">Verminephrobacter aporrectodeae subsp. tuberculatae</name>
    <dbReference type="NCBI Taxonomy" id="1110392"/>
    <lineage>
        <taxon>Bacteria</taxon>
        <taxon>Pseudomonadati</taxon>
        <taxon>Pseudomonadota</taxon>
        <taxon>Betaproteobacteria</taxon>
        <taxon>Burkholderiales</taxon>
        <taxon>Comamonadaceae</taxon>
        <taxon>Verminephrobacter</taxon>
    </lineage>
</organism>
<dbReference type="Gene3D" id="2.60.40.420">
    <property type="entry name" value="Cupredoxins - blue copper proteins"/>
    <property type="match status" value="1"/>
</dbReference>
<keyword evidence="10" id="KW-1185">Reference proteome</keyword>
<dbReference type="InterPro" id="IPR028871">
    <property type="entry name" value="BlueCu_1_BS"/>
</dbReference>
<gene>
    <name evidence="9" type="ORF">D5039_01575</name>
</gene>
<evidence type="ECO:0000256" key="3">
    <source>
        <dbReference type="ARBA" id="ARBA00022723"/>
    </source>
</evidence>
<comment type="subcellular location">
    <subcellularLocation>
        <location evidence="1">Periplasm</location>
    </subcellularLocation>
</comment>